<name>A0A345L1Z2_9CAUD</name>
<evidence type="ECO:0000313" key="1">
    <source>
        <dbReference type="EMBL" id="AXH49294.1"/>
    </source>
</evidence>
<keyword evidence="2" id="KW-1185">Reference proteome</keyword>
<dbReference type="KEGG" id="vg:55599973"/>
<proteinExistence type="predicted"/>
<protein>
    <submittedName>
        <fullName evidence="1">Uncharacterized protein</fullName>
    </submittedName>
</protein>
<accession>A0A345L1Z2</accession>
<evidence type="ECO:0000313" key="2">
    <source>
        <dbReference type="Proteomes" id="UP000258408"/>
    </source>
</evidence>
<sequence length="64" mass="7134">MSDRQKKPKPMGSGNYTLCKKCGGYGTVVETKHYRGKRLANKNNEVDLFVRCPRCLGGGWTVAK</sequence>
<gene>
    <name evidence="1" type="primary">183</name>
    <name evidence="1" type="ORF">SEA_BLUEEYEDBEAUTY_183</name>
</gene>
<organism evidence="1 2">
    <name type="scientific">Streptomyces phage Blueeyedbeauty</name>
    <dbReference type="NCBI Taxonomy" id="2250336"/>
    <lineage>
        <taxon>Viruses</taxon>
        <taxon>Duplodnaviria</taxon>
        <taxon>Heunggongvirae</taxon>
        <taxon>Uroviricota</taxon>
        <taxon>Caudoviricetes</taxon>
        <taxon>Stanwilliamsviridae</taxon>
        <taxon>Loccivirinae</taxon>
        <taxon>Annadreamyvirus</taxon>
        <taxon>Annadreamyvirus blueeyedbeauty</taxon>
    </lineage>
</organism>
<dbReference type="RefSeq" id="YP_009839346.1">
    <property type="nucleotide sequence ID" value="NC_048720.1"/>
</dbReference>
<dbReference type="Proteomes" id="UP000258408">
    <property type="component" value="Segment"/>
</dbReference>
<dbReference type="GeneID" id="55599973"/>
<reference evidence="1 2" key="1">
    <citation type="submission" date="2018-06" db="EMBL/GenBank/DDBJ databases">
        <authorList>
            <person name="Luttrell C.E."/>
            <person name="Myers K.N."/>
            <person name="Simpson A.N."/>
            <person name="Sulollari A."/>
            <person name="Suri N."/>
            <person name="Nayek S."/>
            <person name="Bhuiyan S."/>
            <person name="Smith B.R."/>
            <person name="Hughes L.E."/>
            <person name="Garlena R.A."/>
            <person name="Russell D.A."/>
            <person name="Pope W.H."/>
            <person name="Jacobs-Sera D."/>
            <person name="Hatfull G.F."/>
        </authorList>
    </citation>
    <scope>NUCLEOTIDE SEQUENCE [LARGE SCALE GENOMIC DNA]</scope>
</reference>
<dbReference type="EMBL" id="MH536814">
    <property type="protein sequence ID" value="AXH49294.1"/>
    <property type="molecule type" value="Genomic_DNA"/>
</dbReference>